<dbReference type="RefSeq" id="WP_141280219.1">
    <property type="nucleotide sequence ID" value="NZ_BAAARZ010000005.1"/>
</dbReference>
<reference evidence="3 4" key="1">
    <citation type="submission" date="2019-06" db="EMBL/GenBank/DDBJ databases">
        <title>Whole genome shotgun sequence of Pseudonocardia hydrocarbonoxydans NBRC 14498.</title>
        <authorList>
            <person name="Hosoyama A."/>
            <person name="Uohara A."/>
            <person name="Ohji S."/>
            <person name="Ichikawa N."/>
        </authorList>
    </citation>
    <scope>NUCLEOTIDE SEQUENCE [LARGE SCALE GENOMIC DNA]</scope>
    <source>
        <strain evidence="3 4">NBRC 14498</strain>
    </source>
</reference>
<organism evidence="3 4">
    <name type="scientific">Pseudonocardia hydrocarbonoxydans</name>
    <dbReference type="NCBI Taxonomy" id="76726"/>
    <lineage>
        <taxon>Bacteria</taxon>
        <taxon>Bacillati</taxon>
        <taxon>Actinomycetota</taxon>
        <taxon>Actinomycetes</taxon>
        <taxon>Pseudonocardiales</taxon>
        <taxon>Pseudonocardiaceae</taxon>
        <taxon>Pseudonocardia</taxon>
    </lineage>
</organism>
<dbReference type="EMBL" id="BJNG01000034">
    <property type="protein sequence ID" value="GEC21399.1"/>
    <property type="molecule type" value="Genomic_DNA"/>
</dbReference>
<sequence length="83" mass="9246">MAFYAVVWRDTDDSALVDETRPLHREHLRGMVERGQVRQAGPWADGAGGPLVFEVADDAELTALPEADPYRKAGVVVDRQIRE</sequence>
<dbReference type="Gene3D" id="3.30.70.1060">
    <property type="entry name" value="Dimeric alpha+beta barrel"/>
    <property type="match status" value="1"/>
</dbReference>
<dbReference type="InterPro" id="IPR005545">
    <property type="entry name" value="YCII"/>
</dbReference>
<accession>A0A4Y3WUG8</accession>
<evidence type="ECO:0000313" key="4">
    <source>
        <dbReference type="Proteomes" id="UP000320338"/>
    </source>
</evidence>
<dbReference type="SUPFAM" id="SSF54909">
    <property type="entry name" value="Dimeric alpha+beta barrel"/>
    <property type="match status" value="1"/>
</dbReference>
<evidence type="ECO:0000256" key="1">
    <source>
        <dbReference type="ARBA" id="ARBA00007689"/>
    </source>
</evidence>
<protein>
    <recommendedName>
        <fullName evidence="2">YCII-related domain-containing protein</fullName>
    </recommendedName>
</protein>
<dbReference type="Proteomes" id="UP000320338">
    <property type="component" value="Unassembled WGS sequence"/>
</dbReference>
<evidence type="ECO:0000259" key="2">
    <source>
        <dbReference type="Pfam" id="PF03795"/>
    </source>
</evidence>
<keyword evidence="4" id="KW-1185">Reference proteome</keyword>
<dbReference type="OrthoDB" id="8968203at2"/>
<gene>
    <name evidence="3" type="ORF">PHY01_36820</name>
</gene>
<proteinExistence type="inferred from homology"/>
<name>A0A4Y3WUG8_9PSEU</name>
<dbReference type="Pfam" id="PF03795">
    <property type="entry name" value="YCII"/>
    <property type="match status" value="1"/>
</dbReference>
<feature type="domain" description="YCII-related" evidence="2">
    <location>
        <begin position="3"/>
        <end position="83"/>
    </location>
</feature>
<dbReference type="InterPro" id="IPR011008">
    <property type="entry name" value="Dimeric_a/b-barrel"/>
</dbReference>
<evidence type="ECO:0000313" key="3">
    <source>
        <dbReference type="EMBL" id="GEC21399.1"/>
    </source>
</evidence>
<comment type="caution">
    <text evidence="3">The sequence shown here is derived from an EMBL/GenBank/DDBJ whole genome shotgun (WGS) entry which is preliminary data.</text>
</comment>
<comment type="similarity">
    <text evidence="1">Belongs to the YciI family.</text>
</comment>
<dbReference type="AlphaFoldDB" id="A0A4Y3WUG8"/>